<organism evidence="1 2">
    <name type="scientific">Saliterribacillus persicus</name>
    <dbReference type="NCBI Taxonomy" id="930114"/>
    <lineage>
        <taxon>Bacteria</taxon>
        <taxon>Bacillati</taxon>
        <taxon>Bacillota</taxon>
        <taxon>Bacilli</taxon>
        <taxon>Bacillales</taxon>
        <taxon>Bacillaceae</taxon>
        <taxon>Saliterribacillus</taxon>
    </lineage>
</organism>
<sequence length="144" mass="16538">MSKKDVDDYLQEGIYGAKEINPDEKRKYLGTYRERVLLALTQAQVRGAKGLKELETAIDQNNDVQLLLNGDMSFRFFKPYRDLSRKKKINYTSIANKTATSDYGLVLTSKHAVDKEDIFLKEAAASPPKDKSEKKTWWKKIFGL</sequence>
<dbReference type="AlphaFoldDB" id="A0A368Y4H3"/>
<dbReference type="RefSeq" id="WP_114352229.1">
    <property type="nucleotide sequence ID" value="NZ_QPJJ01000004.1"/>
</dbReference>
<reference evidence="1 2" key="1">
    <citation type="submission" date="2018-07" db="EMBL/GenBank/DDBJ databases">
        <title>Genomic Encyclopedia of Type Strains, Phase IV (KMG-IV): sequencing the most valuable type-strain genomes for metagenomic binning, comparative biology and taxonomic classification.</title>
        <authorList>
            <person name="Goeker M."/>
        </authorList>
    </citation>
    <scope>NUCLEOTIDE SEQUENCE [LARGE SCALE GENOMIC DNA]</scope>
    <source>
        <strain evidence="1 2">DSM 27696</strain>
    </source>
</reference>
<evidence type="ECO:0000313" key="1">
    <source>
        <dbReference type="EMBL" id="RCW73124.1"/>
    </source>
</evidence>
<dbReference type="OrthoDB" id="95278at2"/>
<dbReference type="SUPFAM" id="SSF160515">
    <property type="entry name" value="YueI-like"/>
    <property type="match status" value="1"/>
</dbReference>
<proteinExistence type="predicted"/>
<gene>
    <name evidence="1" type="ORF">DFR57_104122</name>
</gene>
<dbReference type="Gene3D" id="3.30.1330.30">
    <property type="match status" value="1"/>
</dbReference>
<dbReference type="Proteomes" id="UP000252585">
    <property type="component" value="Unassembled WGS sequence"/>
</dbReference>
<dbReference type="EMBL" id="QPJJ01000004">
    <property type="protein sequence ID" value="RCW73124.1"/>
    <property type="molecule type" value="Genomic_DNA"/>
</dbReference>
<dbReference type="InterPro" id="IPR029064">
    <property type="entry name" value="Ribosomal_eL30-like_sf"/>
</dbReference>
<protein>
    <submittedName>
        <fullName evidence="1">Uncharacterized protein YueI</fullName>
    </submittedName>
</protein>
<comment type="caution">
    <text evidence="1">The sequence shown here is derived from an EMBL/GenBank/DDBJ whole genome shotgun (WGS) entry which is preliminary data.</text>
</comment>
<dbReference type="InterPro" id="IPR012543">
    <property type="entry name" value="DUF1694"/>
</dbReference>
<accession>A0A368Y4H3</accession>
<dbReference type="Pfam" id="PF07997">
    <property type="entry name" value="DUF1694"/>
    <property type="match status" value="1"/>
</dbReference>
<dbReference type="PIRSF" id="PIRSF034303">
    <property type="entry name" value="DUF1694"/>
    <property type="match status" value="1"/>
</dbReference>
<keyword evidence="2" id="KW-1185">Reference proteome</keyword>
<evidence type="ECO:0000313" key="2">
    <source>
        <dbReference type="Proteomes" id="UP000252585"/>
    </source>
</evidence>
<name>A0A368Y4H3_9BACI</name>